<dbReference type="InterPro" id="IPR015943">
    <property type="entry name" value="WD40/YVTN_repeat-like_dom_sf"/>
</dbReference>
<dbReference type="RefSeq" id="XP_022664270.1">
    <property type="nucleotide sequence ID" value="XM_022808535.1"/>
</dbReference>
<keyword evidence="4" id="KW-0853">WD repeat</keyword>
<dbReference type="PANTHER" id="PTHR15598">
    <property type="entry name" value="ENHANCER OF MRNA-DECAPPING PROTEIN 4"/>
    <property type="match status" value="1"/>
</dbReference>
<feature type="domain" description="Enhancer of mRNA-decapping protein 4 WD40 repeat region" evidence="9">
    <location>
        <begin position="97"/>
        <end position="424"/>
    </location>
</feature>
<evidence type="ECO:0000256" key="8">
    <source>
        <dbReference type="SAM" id="MobiDB-lite"/>
    </source>
</evidence>
<evidence type="ECO:0000256" key="6">
    <source>
        <dbReference type="ARBA" id="ARBA00023054"/>
    </source>
</evidence>
<dbReference type="InParanoid" id="A0A7M7KQ18"/>
<keyword evidence="5" id="KW-0677">Repeat</keyword>
<feature type="domain" description="Enhancer of mRNA-decapping protein 4 C-terminal" evidence="10">
    <location>
        <begin position="820"/>
        <end position="939"/>
    </location>
</feature>
<evidence type="ECO:0000256" key="2">
    <source>
        <dbReference type="ARBA" id="ARBA00009639"/>
    </source>
</evidence>
<evidence type="ECO:0000259" key="10">
    <source>
        <dbReference type="Pfam" id="PF21289"/>
    </source>
</evidence>
<dbReference type="InterPro" id="IPR049404">
    <property type="entry name" value="EDC4_C"/>
</dbReference>
<evidence type="ECO:0000256" key="4">
    <source>
        <dbReference type="ARBA" id="ARBA00022574"/>
    </source>
</evidence>
<dbReference type="CTD" id="34541"/>
<dbReference type="InterPro" id="IPR044938">
    <property type="entry name" value="EDC4_C_sf"/>
</dbReference>
<proteinExistence type="inferred from homology"/>
<reference evidence="11" key="1">
    <citation type="submission" date="2021-01" db="UniProtKB">
        <authorList>
            <consortium name="EnsemblMetazoa"/>
        </authorList>
    </citation>
    <scope>IDENTIFICATION</scope>
</reference>
<sequence length="955" mass="106676">MNGLDPNEATETLKNLLKVGQPPLPVASGEASCSDQMPPTGVTLLQQLFATAANAGSLNAMEQLIELRGMAEGEAIPFGQKDVRIDVRVDKAEYLNNKVKIRNIVDLGWENKFTYGNQIAEHCSRDYVAYTLKMASGVGGVRVINIKTNCRALIKGIQGQVADLAFAHIKSEVILAVVDDLGNLYVYQIGDDGGISYFPLFQVNRHLATTGEPNRVIWCKYIPDDFEYVPQENDQENFSKLLMVSHKNRCEFYYIDMIISRHGQSFKLDEGDFKVGCDVVTGNIPGAITEGSIAPEATTAAVATSTGLTKFIKLNMTQDPDKRQLQSIHEWMPHQGPISSVFFLDDHQYIDPDARFWEYVVTGADENRELKLWDCASWTCRQTIRFDGFGREVCLKARMDLSSNYIILSDLSNNVLYIIQIRKEVKNGTTVSASFASIAYFHLTFPVVSFAVSSVSRCKYKPMEEHVLNILERDDDDESKKLEGILVELTWLTTKSLQQCKIIYRPLKDPEPALDLTTTATKLNSAVLLDSVVPKMIPNVRSESDASSPSKEVADILQQTESEENGNTSPEGGVEGKNSPSDLVKACEKLQEQAQQAVQFEPLPPSEKELTAHGFGTISINVEDITRELGDQLTRSLTNDVEASLVPALQTSIGKIGEDCKLAFLTEARQTTRDAVNQVICPTFERISQKLFHDIASNLNVGFKQMLDKVEGHFEARGKERHDLNKKQLESALDSAISQMVKHMNKTMEQSIQQCIAQCRETVTTQVATEMAKQEKVLRTVVREEVGKALQAERRSLMASPAGSLSSMDSNRNAGVLHEIKLLLSQGEVKKAFSRALSVSDLDVLIQTLRMADRKSIFKRDRCPLTPQVLVALIQQLSADISTHTQLKLDYLEDAMMTLDAREEVTKQLLLRILPSFVESLKNFLRSYPQHADHRRVERLRSMAELYTDRVSSGY</sequence>
<dbReference type="GO" id="GO:0000932">
    <property type="term" value="C:P-body"/>
    <property type="evidence" value="ECO:0007669"/>
    <property type="project" value="UniProtKB-SubCell"/>
</dbReference>
<feature type="compositionally biased region" description="Polar residues" evidence="8">
    <location>
        <begin position="559"/>
        <end position="570"/>
    </location>
</feature>
<dbReference type="SUPFAM" id="SSF50978">
    <property type="entry name" value="WD40 repeat-like"/>
    <property type="match status" value="1"/>
</dbReference>
<evidence type="ECO:0000259" key="9">
    <source>
        <dbReference type="Pfam" id="PF16529"/>
    </source>
</evidence>
<comment type="subcellular location">
    <subcellularLocation>
        <location evidence="1">Cytoplasm</location>
        <location evidence="1">P-body</location>
    </subcellularLocation>
</comment>
<dbReference type="Gene3D" id="6.10.140.270">
    <property type="match status" value="1"/>
</dbReference>
<evidence type="ECO:0000256" key="3">
    <source>
        <dbReference type="ARBA" id="ARBA00022490"/>
    </source>
</evidence>
<dbReference type="InterPro" id="IPR032401">
    <property type="entry name" value="EDC4_WD40"/>
</dbReference>
<dbReference type="Gene3D" id="1.10.220.100">
    <property type="entry name" value="conserved c-terminal region of ge- 1"/>
    <property type="match status" value="1"/>
</dbReference>
<organism evidence="11 12">
    <name type="scientific">Varroa destructor</name>
    <name type="common">Honeybee mite</name>
    <dbReference type="NCBI Taxonomy" id="109461"/>
    <lineage>
        <taxon>Eukaryota</taxon>
        <taxon>Metazoa</taxon>
        <taxon>Ecdysozoa</taxon>
        <taxon>Arthropoda</taxon>
        <taxon>Chelicerata</taxon>
        <taxon>Arachnida</taxon>
        <taxon>Acari</taxon>
        <taxon>Parasitiformes</taxon>
        <taxon>Mesostigmata</taxon>
        <taxon>Gamasina</taxon>
        <taxon>Dermanyssoidea</taxon>
        <taxon>Varroidae</taxon>
        <taxon>Varroa</taxon>
    </lineage>
</organism>
<dbReference type="Pfam" id="PF21289">
    <property type="entry name" value="EDC4_C"/>
    <property type="match status" value="1"/>
</dbReference>
<dbReference type="Proteomes" id="UP000594260">
    <property type="component" value="Unplaced"/>
</dbReference>
<dbReference type="GeneID" id="111251693"/>
<dbReference type="KEGG" id="vde:111251693"/>
<dbReference type="OMA" id="FAHRWQP"/>
<comment type="similarity">
    <text evidence="2">Belongs to the WD repeat EDC4 family.</text>
</comment>
<dbReference type="PANTHER" id="PTHR15598:SF5">
    <property type="entry name" value="ENHANCER OF MRNA-DECAPPING PROTEIN 4"/>
    <property type="match status" value="1"/>
</dbReference>
<keyword evidence="12" id="KW-1185">Reference proteome</keyword>
<dbReference type="GO" id="GO:0031087">
    <property type="term" value="P:deadenylation-independent decapping of nuclear-transcribed mRNA"/>
    <property type="evidence" value="ECO:0007669"/>
    <property type="project" value="InterPro"/>
</dbReference>
<feature type="coiled-coil region" evidence="7">
    <location>
        <begin position="719"/>
        <end position="746"/>
    </location>
</feature>
<evidence type="ECO:0000256" key="5">
    <source>
        <dbReference type="ARBA" id="ARBA00022737"/>
    </source>
</evidence>
<dbReference type="OrthoDB" id="21128at2759"/>
<evidence type="ECO:0008006" key="13">
    <source>
        <dbReference type="Google" id="ProtNLM"/>
    </source>
</evidence>
<dbReference type="Gene3D" id="2.130.10.10">
    <property type="entry name" value="YVTN repeat-like/Quinoprotein amine dehydrogenase"/>
    <property type="match status" value="1"/>
</dbReference>
<evidence type="ECO:0000313" key="11">
    <source>
        <dbReference type="EnsemblMetazoa" id="XP_022664270"/>
    </source>
</evidence>
<dbReference type="EnsemblMetazoa" id="XM_022808535">
    <property type="protein sequence ID" value="XP_022664270"/>
    <property type="gene ID" value="LOC111251693"/>
</dbReference>
<dbReference type="InterPro" id="IPR045152">
    <property type="entry name" value="EDC4-like"/>
</dbReference>
<feature type="region of interest" description="Disordered" evidence="8">
    <location>
        <begin position="559"/>
        <end position="581"/>
    </location>
</feature>
<keyword evidence="6 7" id="KW-0175">Coiled coil</keyword>
<accession>A0A7M7KQ18</accession>
<evidence type="ECO:0000256" key="1">
    <source>
        <dbReference type="ARBA" id="ARBA00004201"/>
    </source>
</evidence>
<dbReference type="FunCoup" id="A0A7M7KQ18">
    <property type="interactions" value="1427"/>
</dbReference>
<dbReference type="AlphaFoldDB" id="A0A7M7KQ18"/>
<dbReference type="Pfam" id="PF16529">
    <property type="entry name" value="Ge1_WD40"/>
    <property type="match status" value="1"/>
</dbReference>
<name>A0A7M7KQ18_VARDE</name>
<keyword evidence="3" id="KW-0963">Cytoplasm</keyword>
<protein>
    <recommendedName>
        <fullName evidence="13">Enhancer of mRNA-decapping protein 4 WD40 repeat region domain-containing protein</fullName>
    </recommendedName>
</protein>
<evidence type="ECO:0000313" key="12">
    <source>
        <dbReference type="Proteomes" id="UP000594260"/>
    </source>
</evidence>
<dbReference type="InterPro" id="IPR036322">
    <property type="entry name" value="WD40_repeat_dom_sf"/>
</dbReference>
<evidence type="ECO:0000256" key="7">
    <source>
        <dbReference type="SAM" id="Coils"/>
    </source>
</evidence>